<dbReference type="EMBL" id="AAPI01000008">
    <property type="protein sequence ID" value="EAS46260.1"/>
    <property type="molecule type" value="Genomic_DNA"/>
</dbReference>
<name>Q1YPU9_9GAMM</name>
<sequence length="85" mass="9134">MVAFGLIWVGVIESATSSVDDFRHRPDVGDVEHQGSVERILAVGLVGNLVVKSIITNGRRTVIAEGHETFSESNQVLSRSVEGSD</sequence>
<dbReference type="Proteomes" id="UP000005555">
    <property type="component" value="Unassembled WGS sequence"/>
</dbReference>
<accession>Q1YPU9</accession>
<protein>
    <submittedName>
        <fullName evidence="1">Uncharacterized protein</fullName>
    </submittedName>
</protein>
<proteinExistence type="predicted"/>
<organism evidence="1 2">
    <name type="scientific">gamma proteobacterium HTCC2207</name>
    <dbReference type="NCBI Taxonomy" id="314287"/>
    <lineage>
        <taxon>Bacteria</taxon>
        <taxon>Pseudomonadati</taxon>
        <taxon>Pseudomonadota</taxon>
        <taxon>Gammaproteobacteria</taxon>
        <taxon>Cellvibrionales</taxon>
        <taxon>Porticoccaceae</taxon>
        <taxon>SAR92 clade</taxon>
    </lineage>
</organism>
<dbReference type="AlphaFoldDB" id="Q1YPU9"/>
<dbReference type="STRING" id="314287.GB2207_05849"/>
<comment type="caution">
    <text evidence="1">The sequence shown here is derived from an EMBL/GenBank/DDBJ whole genome shotgun (WGS) entry which is preliminary data.</text>
</comment>
<evidence type="ECO:0000313" key="2">
    <source>
        <dbReference type="Proteomes" id="UP000005555"/>
    </source>
</evidence>
<keyword evidence="2" id="KW-1185">Reference proteome</keyword>
<dbReference type="HOGENOM" id="CLU_2507947_0_0_6"/>
<gene>
    <name evidence="1" type="ORF">GB2207_05849</name>
</gene>
<reference evidence="1 2" key="1">
    <citation type="submission" date="2006-03" db="EMBL/GenBank/DDBJ databases">
        <authorList>
            <person name="Giovannoni S.J."/>
            <person name="Cho J.-C."/>
            <person name="Ferriera S."/>
            <person name="Johnson J."/>
            <person name="Kravitz S."/>
            <person name="Halpern A."/>
            <person name="Remington K."/>
            <person name="Beeson K."/>
            <person name="Tran B."/>
            <person name="Rogers Y.-H."/>
            <person name="Friedman R."/>
            <person name="Venter J.C."/>
        </authorList>
    </citation>
    <scope>NUCLEOTIDE SEQUENCE [LARGE SCALE GENOMIC DNA]</scope>
    <source>
        <strain evidence="1 2">HTCC2207</strain>
    </source>
</reference>
<evidence type="ECO:0000313" key="1">
    <source>
        <dbReference type="EMBL" id="EAS46260.1"/>
    </source>
</evidence>